<feature type="region of interest" description="MPER; binding to GalCer" evidence="32">
    <location>
        <begin position="658"/>
        <end position="679"/>
    </location>
</feature>
<dbReference type="GO" id="GO:0005198">
    <property type="term" value="F:structural molecule activity"/>
    <property type="evidence" value="ECO:0007669"/>
    <property type="project" value="UniProtKB-UniRule"/>
</dbReference>
<evidence type="ECO:0000256" key="17">
    <source>
        <dbReference type="ARBA" id="ARBA00022804"/>
    </source>
</evidence>
<evidence type="ECO:0000313" key="37">
    <source>
        <dbReference type="EMBL" id="QMX89952.1"/>
    </source>
</evidence>
<feature type="site" description="Cleavage; by host furin" evidence="32">
    <location>
        <begin position="507"/>
        <end position="508"/>
    </location>
</feature>
<comment type="PTM">
    <text evidence="32">Highly glycosylated by host. The high number of glycan on the protein is reffered to as 'glycan shield' because it contributes to hide protein sequence from adaptive immune system.</text>
</comment>
<comment type="subcellular location">
    <molecule>Transmembrane protein gp41</molecule>
    <subcellularLocation>
        <location evidence="32">Virion membrane</location>
        <topology evidence="32">Single-pass type I membrane protein</topology>
    </subcellularLocation>
    <subcellularLocation>
        <location evidence="32">Host cell membrane</location>
        <topology evidence="32">Single-pass type I membrane protein</topology>
    </subcellularLocation>
    <subcellularLocation>
        <location evidence="32">Host endosome membrane</location>
        <topology evidence="32">Single-pass type I membrane protein</topology>
    </subcellularLocation>
    <text evidence="32">It is probably concentrated at the site of budding and incorporated into the virions possibly by contacts between the cytoplasmic tail of Env and the N-terminus of Gag.</text>
</comment>
<keyword evidence="18 32" id="KW-0946">Virion</keyword>
<dbReference type="FunFam" id="2.170.40.20:FF:000004">
    <property type="entry name" value="Envelope glycoprotein gp160"/>
    <property type="match status" value="1"/>
</dbReference>
<evidence type="ECO:0000256" key="4">
    <source>
        <dbReference type="ARBA" id="ARBA00004563"/>
    </source>
</evidence>
<name>A0A7G5WQS8_HV1</name>
<feature type="chain" id="PRO_5029062880" description="Transmembrane protein gp41" evidence="32">
    <location>
        <begin position="508"/>
        <end position="852"/>
    </location>
</feature>
<keyword evidence="19 32" id="KW-1043">Host membrane</keyword>
<evidence type="ECO:0000256" key="19">
    <source>
        <dbReference type="ARBA" id="ARBA00022870"/>
    </source>
</evidence>
<dbReference type="FunFam" id="2.170.40.20:FF:000003">
    <property type="entry name" value="Envelope glycoprotein gp160"/>
    <property type="match status" value="1"/>
</dbReference>
<evidence type="ECO:0000256" key="20">
    <source>
        <dbReference type="ARBA" id="ARBA00022879"/>
    </source>
</evidence>
<keyword evidence="15 32" id="KW-0053">Apoptosis</keyword>
<evidence type="ECO:0000256" key="27">
    <source>
        <dbReference type="ARBA" id="ARBA00023157"/>
    </source>
</evidence>
<feature type="region of interest" description="Disordered" evidence="34">
    <location>
        <begin position="715"/>
        <end position="738"/>
    </location>
</feature>
<feature type="domain" description="Retroviral envelope protein GP41-like" evidence="36">
    <location>
        <begin position="526"/>
        <end position="715"/>
    </location>
</feature>
<comment type="PTM">
    <text evidence="32">Palmitoylation of the transmembrane protein and of Env polyprotein (prior to its proteolytic cleavage) is essential for their association with host cell membrane lipid rafts. Palmitoylation is therefore required for envelope trafficking to classical lipid rafts, but not for viral replication.</text>
</comment>
<evidence type="ECO:0000256" key="29">
    <source>
        <dbReference type="ARBA" id="ARBA00023280"/>
    </source>
</evidence>
<dbReference type="Gene3D" id="2.170.40.20">
    <property type="entry name" value="Human immunodeficiency virus 1, Gp160, envelope glycoprotein"/>
    <property type="match status" value="2"/>
</dbReference>
<evidence type="ECO:0000256" key="34">
    <source>
        <dbReference type="SAM" id="MobiDB-lite"/>
    </source>
</evidence>
<keyword evidence="13 32" id="KW-0165">Cleavage on pair of basic residues</keyword>
<dbReference type="CDD" id="cd09909">
    <property type="entry name" value="HIV-1-like_HR1-HR2"/>
    <property type="match status" value="1"/>
</dbReference>
<evidence type="ECO:0000256" key="23">
    <source>
        <dbReference type="ARBA" id="ARBA00023046"/>
    </source>
</evidence>
<dbReference type="GO" id="GO:0019064">
    <property type="term" value="P:fusion of virus membrane with host plasma membrane"/>
    <property type="evidence" value="ECO:0007669"/>
    <property type="project" value="UniProtKB-UniRule"/>
</dbReference>
<dbReference type="SUPFAM" id="SSF56502">
    <property type="entry name" value="gp120 core"/>
    <property type="match status" value="2"/>
</dbReference>
<dbReference type="Gene3D" id="1.10.287.210">
    <property type="match status" value="1"/>
</dbReference>
<evidence type="ECO:0000256" key="21">
    <source>
        <dbReference type="ARBA" id="ARBA00022890"/>
    </source>
</evidence>
<dbReference type="GO" id="GO:0020002">
    <property type="term" value="C:host cell plasma membrane"/>
    <property type="evidence" value="ECO:0007669"/>
    <property type="project" value="UniProtKB-SubCell"/>
</dbReference>
<dbReference type="Gene3D" id="1.20.5.490">
    <property type="entry name" value="Single helix bin"/>
    <property type="match status" value="1"/>
</dbReference>
<feature type="region of interest" description="Immunosuppression" evidence="32">
    <location>
        <begin position="570"/>
        <end position="588"/>
    </location>
</feature>
<keyword evidence="30 32" id="KW-0449">Lipoprotein</keyword>
<dbReference type="FunFam" id="1.10.287.210:FF:000001">
    <property type="entry name" value="Envelope glycoprotein gp160"/>
    <property type="match status" value="1"/>
</dbReference>
<comment type="similarity">
    <text evidence="32">Belongs to the HIV-1 env protein family.</text>
</comment>
<keyword evidence="28 32" id="KW-0325">Glycoprotein</keyword>
<dbReference type="GO" id="GO:0052031">
    <property type="term" value="P:symbiont-mediated perturbation of host defense response"/>
    <property type="evidence" value="ECO:0007669"/>
    <property type="project" value="UniProtKB-UniRule"/>
</dbReference>
<evidence type="ECO:0000256" key="2">
    <source>
        <dbReference type="ARBA" id="ARBA00004433"/>
    </source>
</evidence>
<comment type="domain">
    <text evidence="32 33">The 17 amino acids long immunosuppressive region is present in many retroviral envelope proteins. Synthetic peptides derived from this relatively conserved sequence inhibit immune function in vitro and in vivo.</text>
</comment>
<dbReference type="GO" id="GO:0044175">
    <property type="term" value="C:host cell endosome membrane"/>
    <property type="evidence" value="ECO:0007669"/>
    <property type="project" value="UniProtKB-SubCell"/>
</dbReference>
<dbReference type="GO" id="GO:0075512">
    <property type="term" value="P:clathrin-dependent endocytosis of virus by host cell"/>
    <property type="evidence" value="ECO:0007669"/>
    <property type="project" value="UniProtKB-UniRule"/>
</dbReference>
<comment type="domain">
    <text evidence="32">Some of the most genetically diverse regions of the viral genome are present in Env. They are called variable regions 1 through 5 (V1 through V5). Coreceptor usage of gp120 is determined mainly by the primary structure of the third variable region (V3) in the outer domain of gp120. The sequence of V3 determines which coreceptor, CCR5 and/or CXCR4 (corresponding to R5/macrophage, X4/T cell and R5X4/T cell and macrophage tropism), is used to trigger the fusion potential of the Env complex, and hence which cells the virus can infect. Binding to CCR5 involves a region adjacent in addition to V3.</text>
</comment>
<feature type="lipid moiety-binding region" description="S-palmitoyl cysteine; by host" evidence="32">
    <location>
        <position position="833"/>
    </location>
</feature>
<evidence type="ECO:0000256" key="22">
    <source>
        <dbReference type="ARBA" id="ARBA00022989"/>
    </source>
</evidence>
<dbReference type="InterPro" id="IPR036377">
    <property type="entry name" value="Gp120_core_sf"/>
</dbReference>
<dbReference type="Pfam" id="PF00517">
    <property type="entry name" value="GP41"/>
    <property type="match status" value="1"/>
</dbReference>
<accession>A0A7G5WQS8</accession>
<keyword evidence="9 32" id="KW-1032">Host cell membrane</keyword>
<keyword evidence="29 32" id="KW-0899">Viral immunoevasion</keyword>
<dbReference type="EMBL" id="MT861503">
    <property type="protein sequence ID" value="QMX89952.1"/>
    <property type="molecule type" value="Genomic_DNA"/>
</dbReference>
<evidence type="ECO:0000256" key="30">
    <source>
        <dbReference type="ARBA" id="ARBA00023288"/>
    </source>
</evidence>
<reference evidence="37" key="1">
    <citation type="submission" date="2020-08" db="EMBL/GenBank/DDBJ databases">
        <title>Different evolutionary pathways of HIV-1 in fetus and mother perinatal transmission pairs indicate unique immune selection pressure in fetuses.</title>
        <authorList>
            <person name="Honnayakanahalli Marichannegowda M."/>
            <person name="Mengual M."/>
            <person name="Kumar A."/>
            <person name="Giorgi E.E."/>
            <person name="Tu J.J."/>
            <person name="Martinez D.R."/>
            <person name="Li X."/>
            <person name="Feng L."/>
            <person name="Permar S.R."/>
            <person name="Gao F."/>
        </authorList>
    </citation>
    <scope>NUCLEOTIDE SEQUENCE</scope>
    <source>
        <strain evidence="37">1744i.1.35</strain>
    </source>
</reference>
<evidence type="ECO:0000256" key="9">
    <source>
        <dbReference type="ARBA" id="ARBA00022511"/>
    </source>
</evidence>
<keyword evidence="23 32" id="KW-1039">Host endosome</keyword>
<dbReference type="GO" id="GO:0039654">
    <property type="term" value="P:fusion of virus membrane with host endosome membrane"/>
    <property type="evidence" value="ECO:0007669"/>
    <property type="project" value="UniProtKB-UniRule"/>
</dbReference>
<dbReference type="GO" id="GO:0016020">
    <property type="term" value="C:membrane"/>
    <property type="evidence" value="ECO:0007669"/>
    <property type="project" value="UniProtKB-UniRule"/>
</dbReference>
<comment type="domain">
    <text evidence="32">The YXXL motif is involved in determining the exact site of viral release at the surface of infected mononuclear cells and promotes endocytosis. YXXL and di-leucine endocytosis motifs interact directly or indirectly with the clathrin adapter complexes, opperate independently, and their activities are not additive.</text>
</comment>
<evidence type="ECO:0000256" key="15">
    <source>
        <dbReference type="ARBA" id="ARBA00022703"/>
    </source>
</evidence>
<evidence type="ECO:0000256" key="18">
    <source>
        <dbReference type="ARBA" id="ARBA00022844"/>
    </source>
</evidence>
<comment type="domain">
    <text evidence="32">The membrane proximal external region (MPER) present in gp41 is a tryptophan-rich region recognized by the antibodies 2F5, Z13, and 4E10. MPER seems to play a role in fusion.</text>
</comment>
<evidence type="ECO:0000259" key="36">
    <source>
        <dbReference type="Pfam" id="PF00517"/>
    </source>
</evidence>
<evidence type="ECO:0000256" key="3">
    <source>
        <dbReference type="ARBA" id="ARBA00004505"/>
    </source>
</evidence>
<comment type="caution">
    <text evidence="32 33">Lacks conserved residue(s) required for the propagation of feature annotation.</text>
</comment>
<evidence type="ECO:0000256" key="32">
    <source>
        <dbReference type="HAMAP-Rule" id="MF_04083"/>
    </source>
</evidence>
<feature type="coiled-coil region" evidence="32">
    <location>
        <begin position="629"/>
        <end position="663"/>
    </location>
</feature>
<feature type="compositionally biased region" description="Basic and acidic residues" evidence="34">
    <location>
        <begin position="722"/>
        <end position="738"/>
    </location>
</feature>
<evidence type="ECO:0000256" key="12">
    <source>
        <dbReference type="ARBA" id="ARBA00022595"/>
    </source>
</evidence>
<dbReference type="GO" id="GO:1903911">
    <property type="term" value="P:positive regulation of receptor clustering"/>
    <property type="evidence" value="ECO:0007669"/>
    <property type="project" value="UniProtKB-UniRule"/>
</dbReference>
<comment type="PTM">
    <text evidence="32">Specific enzymatic cleavages in vivo yield mature proteins. Envelope glycoproteins are synthesized as a inactive precursor that is heavily N-glycosylated and processed likely by host cell furin in the Golgi to yield the mature SU and TM proteins. The cleavage site between SU and TM requires the minimal sequence [KR]-X-[KR]-R. About 2 of the 9 disulfide bonds of gp41 are reduced by P4HB/PDI, following binding to CD4 receptor.</text>
</comment>
<keyword evidence="12 32" id="KW-1162">Viral penetration into host cytoplasm</keyword>
<dbReference type="InterPro" id="IPR000777">
    <property type="entry name" value="HIV1_Gp120"/>
</dbReference>
<dbReference type="FunFam" id="1.20.5.490:FF:000001">
    <property type="entry name" value="Envelope glycoprotein gp160"/>
    <property type="match status" value="1"/>
</dbReference>
<feature type="disulfide bond" evidence="32">
    <location>
        <begin position="53"/>
        <end position="73"/>
    </location>
</feature>
<evidence type="ECO:0000256" key="1">
    <source>
        <dbReference type="ARBA" id="ARBA00004402"/>
    </source>
</evidence>
<dbReference type="SUPFAM" id="SSF58069">
    <property type="entry name" value="Virus ectodomain"/>
    <property type="match status" value="1"/>
</dbReference>
<comment type="subunit">
    <text evidence="32">The mature envelope protein (Env) consists of a homotrimer of non-covalently associated gp120-gp41 heterodimers. The resulting complex protrudes from the virus surface as a spike. There seems to be as few as 10 spikes on the average virion. Surface protein gp120 interacts with host CD4, CCR5 and CXCR4. Gp120 also interacts with the C-type lectins CD209/DC-SIGN and CLEC4M/DC-SIGNR (collectively referred to as DC-SIGN(R)). Gp120 and gp41 interact with GalCer. Gp120 interacts with host ITGA4/ITGB7 complex; on CD4+ T-cells, this interaction results in rapid activation of integrin ITGAL/LFA-1, which facilitates efficient cell-to-cell spreading of HIV-1. Gp120 interacts with cell-associated heparan sulfate; this interaction increases virus infectivity on permissive cells and may be involved in infection of CD4- cells.</text>
</comment>
<feature type="region of interest" description="Fusion peptide" evidence="32">
    <location>
        <begin position="508"/>
        <end position="528"/>
    </location>
</feature>
<dbReference type="InterPro" id="IPR000328">
    <property type="entry name" value="GP41-like"/>
</dbReference>
<feature type="transmembrane region" description="Helical" evidence="33">
    <location>
        <begin position="674"/>
        <end position="701"/>
    </location>
</feature>
<feature type="domain" description="Human immunodeficiency virus 1 envelope glycoprotein Gp120" evidence="35">
    <location>
        <begin position="34"/>
        <end position="507"/>
    </location>
</feature>
<dbReference type="GO" id="GO:1903908">
    <property type="term" value="P:positive regulation of plasma membrane raft polarization"/>
    <property type="evidence" value="ECO:0007669"/>
    <property type="project" value="UniProtKB-UniRule"/>
</dbReference>
<dbReference type="GO" id="GO:0019082">
    <property type="term" value="P:viral protein processing"/>
    <property type="evidence" value="ECO:0007669"/>
    <property type="project" value="UniProtKB-UniRule"/>
</dbReference>
<evidence type="ECO:0000256" key="24">
    <source>
        <dbReference type="ARBA" id="ARBA00023054"/>
    </source>
</evidence>
<comment type="subcellular location">
    <molecule>Surface protein gp120</molecule>
    <subcellularLocation>
        <location evidence="32">Virion membrane</location>
        <topology evidence="32">Peripheral membrane protein</topology>
    </subcellularLocation>
    <subcellularLocation>
        <location evidence="32">Host cell membrane</location>
        <topology evidence="32">Peripheral membrane protein</topology>
    </subcellularLocation>
    <subcellularLocation>
        <location evidence="32">Host endosome membrane</location>
        <topology evidence="32">Single-pass type I membrane protein</topology>
    </subcellularLocation>
    <text evidence="32">The surface protein is not anchored to the viral envelope, but associates with the extravirion surface through its binding to TM. It is probably concentrated at the site of budding and incorporated into the virions possibly by contacts between the cytoplasmic tail of Env and the N-terminus of Gag.</text>
</comment>
<evidence type="ECO:0000256" key="7">
    <source>
        <dbReference type="ARBA" id="ARBA00022506"/>
    </source>
</evidence>
<keyword evidence="31 32" id="KW-1160">Virus entry into host cell</keyword>
<evidence type="ECO:0000256" key="6">
    <source>
        <dbReference type="ARBA" id="ARBA00004650"/>
    </source>
</evidence>
<keyword evidence="27 32" id="KW-1015">Disulfide bond</keyword>
<sequence length="852" mass="96402">MRVKEIRKNYQHLWRWGTMLLGLLMIYSAAEESWVTVYYGVPVWKEATTTLFCASDAKGHETEVHNVWATHACVPTDPSPQEVTLKKVTENFNMWKNNMVEQMHEDIISLWDESLKPCVKLTPLCVTLNCTDWKKNANNTTNSTSSSEGTIEGGEIKNCSFNITTGMKDKRQEKYALFYKLDVVPLSNDTSYRLISCNTSVITQACPKVSFEPIPIHYCAPAGFAILKCNDKKYNGTGPCTNVSTVQCTHGIRPVVSTQLLLNGSLAEEEVVIRSENFTNNVKTIIVQLNESVVINCTRPNNNTRRSISIGPGRAVYTTGQIIGDIRQAHCNISGAKWNNTLQQVAKKLREQFKNKTIVFKQSSGGDPEIVMFSFNCGGEFFYCNSTQLFNSTWNGNESSNNTEGNDTITLPCRIKQIINMWQEVGKAMYAPPIEGQIRCSSNITGLLLIRDGGNNGSGINETFRPGGGNMRDNWRSELYKYKVVKIEPLGVAPTKAKRRVVQREKRAVGIGALFLGFLGAAGSTMGAASVTLTVQARQLLSGIVQQQNNLLRAIEAQQHLLQLTVWGIKQLQARVLAVERYLKDQQLLGIWGCSGKLICPTAVPWNSSWSNKSLEQIWKNMTWMEWEKEIDNYTSLIYNLIEESQNQQDKNEQELLELDKWASLWNWFSITNWLWYIKIFIMIVGGLVGLRIVFAVLSIVNRVRQGYSPLSFQTHLPAPRGPDRPEGIEEKGGERDRDRSTRLVNGFLALVWDDLRSLCLFSYHRLRDLLLIVARIVEILGRRGWEALKYCWNLLQYWRQELKNSAVSLLNATAIAVAEGTDRVIEVLQRACRAILHIPRRIRQGLKRALQ</sequence>
<keyword evidence="7 32" id="KW-1168">Fusion of virus membrane with host membrane</keyword>
<comment type="function">
    <text evidence="32">Envelope glycoprotein gp160: Oligomerizes in the host endoplasmic reticulum into predominantly trimers. In a second time, gp160 transits in the host Golgi, where glycosylation is completed. The precursor is then proteolytically cleaved in the trans-Golgi and thereby activated by cellular furin or furin-like proteases to produce gp120 and gp41.</text>
</comment>
<dbReference type="InterPro" id="IPR037527">
    <property type="entry name" value="Gp160"/>
</dbReference>
<feature type="region of interest" description="CD4-binding loop" evidence="32">
    <location>
        <begin position="363"/>
        <end position="373"/>
    </location>
</feature>
<evidence type="ECO:0000259" key="35">
    <source>
        <dbReference type="Pfam" id="PF00516"/>
    </source>
</evidence>
<keyword evidence="26 32" id="KW-0564">Palmitate</keyword>
<feature type="disulfide bond" evidence="32">
    <location>
        <begin position="219"/>
        <end position="248"/>
    </location>
</feature>
<keyword evidence="20 32" id="KW-0261">Viral envelope protein</keyword>
<evidence type="ECO:0000256" key="16">
    <source>
        <dbReference type="ARBA" id="ARBA00022729"/>
    </source>
</evidence>
<protein>
    <recommendedName>
        <fullName evidence="32">Envelope glycoprotein gp160</fullName>
    </recommendedName>
    <alternativeName>
        <fullName evidence="32">Env polyprotein</fullName>
    </alternativeName>
    <component>
        <recommendedName>
            <fullName evidence="32">Surface protein gp120</fullName>
            <shortName evidence="32">SU</shortName>
        </recommendedName>
        <alternativeName>
            <fullName evidence="32">Glycoprotein 120</fullName>
            <shortName evidence="32">gp120</shortName>
        </alternativeName>
    </component>
    <component>
        <recommendedName>
            <fullName evidence="32">Transmembrane protein gp41</fullName>
            <shortName evidence="32">TM</shortName>
        </recommendedName>
        <alternativeName>
            <fullName evidence="32">Glycoprotein 41</fullName>
            <shortName evidence="32">gp41</shortName>
        </alternativeName>
    </component>
</protein>
<evidence type="ECO:0000256" key="14">
    <source>
        <dbReference type="ARBA" id="ARBA00022692"/>
    </source>
</evidence>
<evidence type="ECO:0000256" key="25">
    <source>
        <dbReference type="ARBA" id="ARBA00023136"/>
    </source>
</evidence>
<feature type="short sequence motif" description="YXXL motif; contains endocytosis signal" evidence="32">
    <location>
        <begin position="708"/>
        <end position="711"/>
    </location>
</feature>
<feature type="transmembrane region" description="Helical" evidence="33">
    <location>
        <begin position="12"/>
        <end position="30"/>
    </location>
</feature>
<comment type="function">
    <text evidence="32">Transmembrane protein gp41: Acts as a class I viral fusion protein. Under the current model, the protein has at least 3 conformational states: pre-fusion native state, pre-hairpin intermediate state, and post-fusion hairpin state. During fusion of viral and target intracellular membranes, the coiled coil regions (heptad repeats) assume a trimer-of-hairpins structure, positioning the fusion peptide in close proximity to the C-terminal region of the ectodomain. The formation of this structure appears to drive apposition and subsequent fusion of viral and target cell membranes. Complete fusion occurs in host cell endosomes and is dynamin-dependent, however some lipid transfer might occur at the plasma membrane. The virus undergoes clathrin-dependent internalization long before endosomal fusion, thus minimizing the surface exposure of conserved viral epitopes during fusion and reducing the efficacy of inhibitors targeting these epitopes. Membranes fusion leads to delivery of the nucleocapsid into the cytoplasm.</text>
</comment>
<evidence type="ECO:0000256" key="13">
    <source>
        <dbReference type="ARBA" id="ARBA00022685"/>
    </source>
</evidence>
<dbReference type="HAMAP" id="MF_04083">
    <property type="entry name" value="HIV_ENV"/>
    <property type="match status" value="1"/>
</dbReference>
<dbReference type="GO" id="GO:0055036">
    <property type="term" value="C:virion membrane"/>
    <property type="evidence" value="ECO:0007669"/>
    <property type="project" value="UniProtKB-SubCell"/>
</dbReference>
<keyword evidence="10 32" id="KW-1165">Clathrin-mediated endocytosis of virus by host</keyword>
<keyword evidence="21 32" id="KW-1164">Virus endocytosis by host</keyword>
<keyword evidence="8 32" id="KW-1170">Fusion of virus membrane with host endosomal membrane</keyword>
<evidence type="ECO:0000256" key="28">
    <source>
        <dbReference type="ARBA" id="ARBA00023180"/>
    </source>
</evidence>
<feature type="chain" id="PRO_5029062879" description="Envelope glycoprotein gp160" evidence="32">
    <location>
        <begin position="32"/>
        <end position="852"/>
    </location>
</feature>
<evidence type="ECO:0000256" key="11">
    <source>
        <dbReference type="ARBA" id="ARBA00022581"/>
    </source>
</evidence>
<dbReference type="Pfam" id="PF00516">
    <property type="entry name" value="GP120"/>
    <property type="match status" value="1"/>
</dbReference>
<gene>
    <name evidence="32 37" type="primary">env</name>
</gene>
<evidence type="ECO:0000256" key="33">
    <source>
        <dbReference type="RuleBase" id="RU363095"/>
    </source>
</evidence>
<proteinExistence type="inferred from homology"/>
<evidence type="ECO:0000256" key="10">
    <source>
        <dbReference type="ARBA" id="ARBA00022570"/>
    </source>
</evidence>
<evidence type="ECO:0000256" key="26">
    <source>
        <dbReference type="ARBA" id="ARBA00023139"/>
    </source>
</evidence>
<feature type="topological domain" description="Cytoplasmic" evidence="32">
    <location>
        <begin position="702"/>
        <end position="852"/>
    </location>
</feature>
<comment type="miscellaneous">
    <text evidence="32">HIV-1 lineages are divided in three main groups, M (for Major), O (for Outlier), and N (for New, or Non-M, Non-O). The vast majority of strains found worldwide belong to the group M. Group O seems to be endemic to and largely confined to Cameroon and neighboring countries in West Central Africa, where these viruses represent a small minority of HIV-1 strains. The group N is represented by a limited number of isolates from Cameroonian persons. The group M is further subdivided in 9 clades or subtypes (A to D, F to H, J and K).</text>
</comment>
<comment type="function">
    <text evidence="32">Surface protein gp120: Attaches the virus to the host lymphoid cell by binding to the primary receptor CD4. This interaction induces a structural rearrangement creating a high affinity binding site for a chemokine coreceptor like CXCR4 and/or CCR5. Acts as a ligand for CD209/DC-SIGN and CLEC4M/DC-SIGNR, which are respectively found on dendritic cells (DCs), and on endothelial cells of liver sinusoids and lymph node sinuses. These interactions allow capture of viral particles at mucosal surfaces by these cells and subsequent transmission to permissive cells. HIV subverts the migration properties of dendritic cells to gain access to CD4+ T-cells in lymph nodes. Virus transmission to permissive T-cells occurs either in trans (without DCs infection, through viral capture and transmission), or in cis (following DCs productive infection, through the usual CD4-gp120 interaction), thereby inducing a robust infection. In trans infection, bound virions remain infectious over days and it is proposed that they are not degraded, but protected in non-lysosomal acidic organelles within the DCs close to the cell membrane thus contributing to the viral infectious potential during DCs' migration from the periphery to the lymphoid tissues. On arrival at lymphoid tissues, intact virions recycle back to DCs' cell surface allowing virus transmission to CD4+ T-cells.</text>
</comment>
<keyword evidence="14 32" id="KW-0812">Transmembrane</keyword>
<dbReference type="GO" id="GO:0019031">
    <property type="term" value="C:viral envelope"/>
    <property type="evidence" value="ECO:0007669"/>
    <property type="project" value="UniProtKB-KW"/>
</dbReference>
<organismHost>
    <name type="scientific">Homo sapiens</name>
    <name type="common">Human</name>
    <dbReference type="NCBI Taxonomy" id="9606"/>
</organismHost>
<comment type="domain">
    <text evidence="32">The CD4-binding region is targeted by the antibody b12.</text>
</comment>
<feature type="disulfide bond" evidence="32">
    <location>
        <begin position="229"/>
        <end position="240"/>
    </location>
</feature>
<keyword evidence="25 32" id="KW-0472">Membrane</keyword>
<comment type="subcellular location">
    <subcellularLocation>
        <location evidence="3">Host cell membrane</location>
        <topology evidence="3">Peripheral membrane protein</topology>
    </subcellularLocation>
    <subcellularLocation>
        <location evidence="1">Host cell membrane</location>
        <topology evidence="1">Single-pass type I membrane protein</topology>
    </subcellularLocation>
    <subcellularLocation>
        <location evidence="2">Host endosome membrane</location>
        <topology evidence="2">Peripheral membrane protein</topology>
    </subcellularLocation>
    <subcellularLocation>
        <location evidence="5">Host endosome membrane</location>
        <topology evidence="5">Single-pass type I membrane protein</topology>
    </subcellularLocation>
    <subcellularLocation>
        <location evidence="6">Virion membrane</location>
        <topology evidence="6">Peripheral membrane protein</topology>
    </subcellularLocation>
    <subcellularLocation>
        <location evidence="4">Virion membrane</location>
        <topology evidence="4">Single-pass type I membrane protein</topology>
    </subcellularLocation>
</comment>
<feature type="lipid moiety-binding region" description="S-palmitoyl cysteine; by host" evidence="32">
    <location>
        <position position="760"/>
    </location>
</feature>
<evidence type="ECO:0000256" key="31">
    <source>
        <dbReference type="ARBA" id="ARBA00023296"/>
    </source>
</evidence>
<keyword evidence="24 32" id="KW-0175">Coiled coil</keyword>
<keyword evidence="17 32" id="KW-1161">Viral attachment to host cell</keyword>
<organism evidence="37">
    <name type="scientific">Human immunodeficiency virus type 1</name>
    <name type="common">HIV-1</name>
    <dbReference type="NCBI Taxonomy" id="11676"/>
    <lineage>
        <taxon>Viruses</taxon>
        <taxon>Riboviria</taxon>
        <taxon>Pararnavirae</taxon>
        <taxon>Artverviricota</taxon>
        <taxon>Revtraviricetes</taxon>
        <taxon>Ortervirales</taxon>
        <taxon>Retroviridae</taxon>
        <taxon>Orthoretrovirinae</taxon>
        <taxon>Lentivirus</taxon>
        <taxon>Lentivirus humimdef1</taxon>
    </lineage>
</organism>
<comment type="miscellaneous">
    <text evidence="32">Inhibitors targeting HIV-1 viral envelope proteins are used as antiretroviral drugs. Attachment of virions to the cell surface via non-specific interactions and CD4 binding can be blocked by inhibitors that include cyanovirin-N, cyclotriazadisulfonamide analogs, PRO 2000, TNX 355 and PRO 542. In addition, BMS 806 can block CD4-induced conformational changes. Env interactions with the coreceptor molecules can be targeted by CCR5 antagonists including SCH-D, maraviroc (UK 427857) and aplaviroc (GW 873140), and the CXCR4 antagonist AMD 070. Fusion of viral and cellular membranes can be inhibited by peptides such as enfuvirtide and tifuvirtide (T 1249). Resistance to inhibitors associated with mutations in Env are observed. Most of the time, single mutations confer only a modest reduction in drug susceptibility. Combination of several mutations is usually required to develop a high-level drug resistance.</text>
</comment>
<keyword evidence="11 32" id="KW-0945">Host-virus interaction</keyword>
<keyword evidence="16 32" id="KW-0732">Signal</keyword>
<feature type="disulfide bond" evidence="32">
    <location>
        <begin position="594"/>
        <end position="600"/>
    </location>
</feature>
<evidence type="ECO:0000256" key="8">
    <source>
        <dbReference type="ARBA" id="ARBA00022510"/>
    </source>
</evidence>
<evidence type="ECO:0000256" key="5">
    <source>
        <dbReference type="ARBA" id="ARBA00004578"/>
    </source>
</evidence>
<dbReference type="GO" id="GO:0019062">
    <property type="term" value="P:virion attachment to host cell"/>
    <property type="evidence" value="ECO:0007669"/>
    <property type="project" value="UniProtKB-UniRule"/>
</dbReference>
<keyword evidence="22 32" id="KW-1133">Transmembrane helix</keyword>